<reference evidence="2 3" key="2">
    <citation type="submission" date="2019-01" db="EMBL/GenBank/DDBJ databases">
        <authorList>
            <person name="Li Y."/>
        </authorList>
    </citation>
    <scope>NUCLEOTIDE SEQUENCE [LARGE SCALE GENOMIC DNA]</scope>
    <source>
        <strain evidence="2 3">D19-10-3-21</strain>
    </source>
</reference>
<dbReference type="OrthoDB" id="5365964at2"/>
<evidence type="ECO:0000313" key="2">
    <source>
        <dbReference type="EMBL" id="RWR25510.1"/>
    </source>
</evidence>
<dbReference type="Pfam" id="PF09956">
    <property type="entry name" value="Phage_cement_2"/>
    <property type="match status" value="1"/>
</dbReference>
<dbReference type="SUPFAM" id="SSF49265">
    <property type="entry name" value="Fibronectin type III"/>
    <property type="match status" value="1"/>
</dbReference>
<dbReference type="InterPro" id="IPR036116">
    <property type="entry name" value="FN3_sf"/>
</dbReference>
<evidence type="ECO:0000313" key="3">
    <source>
        <dbReference type="Proteomes" id="UP000285295"/>
    </source>
</evidence>
<gene>
    <name evidence="2" type="ORF">D2T31_21805</name>
</gene>
<feature type="domain" description="Fibronectin type-III" evidence="1">
    <location>
        <begin position="203"/>
        <end position="301"/>
    </location>
</feature>
<dbReference type="GO" id="GO:0016788">
    <property type="term" value="F:hydrolase activity, acting on ester bonds"/>
    <property type="evidence" value="ECO:0007669"/>
    <property type="project" value="UniProtKB-ARBA"/>
</dbReference>
<dbReference type="InterPro" id="IPR013783">
    <property type="entry name" value="Ig-like_fold"/>
</dbReference>
<reference evidence="2 3" key="1">
    <citation type="submission" date="2019-01" db="EMBL/GenBank/DDBJ databases">
        <title>Sinorhodobacter populi sp. nov. isolated from the symptomatic bark tissue of Populus euramericana canker.</title>
        <authorList>
            <person name="Xu G."/>
        </authorList>
    </citation>
    <scope>NUCLEOTIDE SEQUENCE [LARGE SCALE GENOMIC DNA]</scope>
    <source>
        <strain evidence="2 3">D19-10-3-21</strain>
    </source>
</reference>
<evidence type="ECO:0000259" key="1">
    <source>
        <dbReference type="PROSITE" id="PS50853"/>
    </source>
</evidence>
<dbReference type="Gene3D" id="3.40.50.1110">
    <property type="entry name" value="SGNH hydrolase"/>
    <property type="match status" value="1"/>
</dbReference>
<name>A0A443JYA5_9RHOB</name>
<organism evidence="2 3">
    <name type="scientific">Paenirhodobacter populi</name>
    <dbReference type="NCBI Taxonomy" id="2306993"/>
    <lineage>
        <taxon>Bacteria</taxon>
        <taxon>Pseudomonadati</taxon>
        <taxon>Pseudomonadota</taxon>
        <taxon>Alphaproteobacteria</taxon>
        <taxon>Rhodobacterales</taxon>
        <taxon>Rhodobacter group</taxon>
        <taxon>Paenirhodobacter</taxon>
    </lineage>
</organism>
<feature type="non-terminal residue" evidence="2">
    <location>
        <position position="762"/>
    </location>
</feature>
<comment type="caution">
    <text evidence="2">The sequence shown here is derived from an EMBL/GenBank/DDBJ whole genome shotgun (WGS) entry which is preliminary data.</text>
</comment>
<dbReference type="InterPro" id="IPR011231">
    <property type="entry name" value="Phage_VT1-Sakai_H0018"/>
</dbReference>
<proteinExistence type="predicted"/>
<dbReference type="Proteomes" id="UP000285295">
    <property type="component" value="Unassembled WGS sequence"/>
</dbReference>
<protein>
    <submittedName>
        <fullName evidence="2">DUF2190 family protein</fullName>
    </submittedName>
</protein>
<accession>A0A443JYA5</accession>
<dbReference type="InterPro" id="IPR036514">
    <property type="entry name" value="SGNH_hydro_sf"/>
</dbReference>
<dbReference type="AlphaFoldDB" id="A0A443JYA5"/>
<dbReference type="PROSITE" id="PS50853">
    <property type="entry name" value="FN3"/>
    <property type="match status" value="1"/>
</dbReference>
<dbReference type="SUPFAM" id="SSF52266">
    <property type="entry name" value="SGNH hydrolase"/>
    <property type="match status" value="1"/>
</dbReference>
<sequence length="762" mass="77399">MRNHVQRGDTLPIIAPFDVTSGRVLQVDGIVGVVNAHAMAGTECEITRYGVFELPKAAGEVWSTGDRVYYTEGDAFLRLAGGALVGCAVQDAGSEDVLAYVLLDGAVRDSSPIALIVVPDSPVVGEVFTVIANLQDGVTLSSITATAGGTPIALTGSGNTRTGTAPAEAGPLVVTATGADAEGNPLTAARTVQVREEPVAPTAPGQFGASDWDVTTGPAAGEIVLNITALPSNGGSPFTAFEQTVDGGSTWTALSGTGAGSRTLTMPAAGTAYTFAIRAVNAVGAGAASASKSATSGAAPAEAITMSQLPVSRIYQRATDTGGDFGHGAGVIPIEVTASAATPVYARLRDAVTGDVIKSAWQVGNVTEGASTLDVAGIPARRGRCYVDLAAKAEGPWQEGTTPVAMGAIIAGGGQSQMGYTAYANGAGTLASLGITVPDDGFISWHARDSADAQDWTDGTWGRPADDGQYTGSFAGQILQDMTAALGVAVGYVGYSRGTTKASDFAAGTADRNRLHAQLDMAGGFEAFLWVQGGTDMSSSTPPATFKAATKDVLDSLPAHNAIRGSNFRLIGSATFTRTSSTTVNSNNMRRAVQELMTQLGGTYMDTRDIILTDGIHQSQAGGQRFARHVRRALLQDWHPPIPVSATKAGAVITVACDLSDGATLALTGVPTNKVRVEQAGTALTIASVAASGSNLTITLSADPGDVDLDVWIYPSPDPSNAAATAIIADNSAPVGRPAQPNYNALIAQAGGGSSLAVEGGN</sequence>
<dbReference type="EMBL" id="SAUX01000053">
    <property type="protein sequence ID" value="RWR25510.1"/>
    <property type="molecule type" value="Genomic_DNA"/>
</dbReference>
<dbReference type="Gene3D" id="2.60.40.10">
    <property type="entry name" value="Immunoglobulins"/>
    <property type="match status" value="1"/>
</dbReference>
<dbReference type="RefSeq" id="WP_128238892.1">
    <property type="nucleotide sequence ID" value="NZ_SAUX01000053.1"/>
</dbReference>
<dbReference type="InterPro" id="IPR003961">
    <property type="entry name" value="FN3_dom"/>
</dbReference>